<evidence type="ECO:0000259" key="1">
    <source>
        <dbReference type="Pfam" id="PF01869"/>
    </source>
</evidence>
<feature type="domain" description="ATPase BadF/BadG/BcrA/BcrD type" evidence="1">
    <location>
        <begin position="5"/>
        <end position="298"/>
    </location>
</feature>
<dbReference type="PANTHER" id="PTHR43190:SF3">
    <property type="entry name" value="N-ACETYL-D-GLUCOSAMINE KINASE"/>
    <property type="match status" value="1"/>
</dbReference>
<dbReference type="CDD" id="cd24007">
    <property type="entry name" value="ASKHA_NBD_eukNAGK-like"/>
    <property type="match status" value="1"/>
</dbReference>
<dbReference type="SUPFAM" id="SSF53067">
    <property type="entry name" value="Actin-like ATPase domain"/>
    <property type="match status" value="2"/>
</dbReference>
<proteinExistence type="predicted"/>
<sequence length="330" mass="35591">MTYYLGVDGGGSKTLAVVTDRTGRILGRGMSGCGNHQLGVSLADGNIREATEKALADAGLRREDIAYAMFGLAGADREADFQILRPMVAAMGYERHGIVCDTVIGLRAGTRQPDGVVLICGSGTNCYGMNAAGEELQVGGFGYEFGDFGGGSELAVEAFRAVIRAWEGREKPTVLTALVLEAAGYDNVYDMYHGYLDEGKRAPHSFAKLLFQAAERDETARAILERQGRELGCTASAVIHKLRMEADAFDVVLAGSILTRGEGQYVVPFIEQQVKASAPDCRLRILELEPAAGALLLAMDRVGIQIEGAVYENLERDLSVKERNVEWVMD</sequence>
<evidence type="ECO:0000313" key="3">
    <source>
        <dbReference type="Proteomes" id="UP000267798"/>
    </source>
</evidence>
<protein>
    <submittedName>
        <fullName evidence="2">ATPase</fullName>
    </submittedName>
</protein>
<comment type="caution">
    <text evidence="2">The sequence shown here is derived from an EMBL/GenBank/DDBJ whole genome shotgun (WGS) entry which is preliminary data.</text>
</comment>
<organism evidence="2 3">
    <name type="scientific">Paenibacillus pinisoli</name>
    <dbReference type="NCBI Taxonomy" id="1276110"/>
    <lineage>
        <taxon>Bacteria</taxon>
        <taxon>Bacillati</taxon>
        <taxon>Bacillota</taxon>
        <taxon>Bacilli</taxon>
        <taxon>Bacillales</taxon>
        <taxon>Paenibacillaceae</taxon>
        <taxon>Paenibacillus</taxon>
    </lineage>
</organism>
<dbReference type="AlphaFoldDB" id="A0A3A6PTV8"/>
<reference evidence="2 3" key="1">
    <citation type="submission" date="2018-09" db="EMBL/GenBank/DDBJ databases">
        <title>Paenibacillus aracenensis nov. sp. isolated from a cave in southern Spain.</title>
        <authorList>
            <person name="Jurado V."/>
            <person name="Gutierrez-Patricio S."/>
            <person name="Gonzalez-Pimentel J.L."/>
            <person name="Miller A.Z."/>
            <person name="Laiz L."/>
            <person name="Saiz-Jimenez C."/>
        </authorList>
    </citation>
    <scope>NUCLEOTIDE SEQUENCE [LARGE SCALE GENOMIC DNA]</scope>
    <source>
        <strain evidence="2 3">JCM 19203</strain>
    </source>
</reference>
<dbReference type="RefSeq" id="WP_120110165.1">
    <property type="nucleotide sequence ID" value="NZ_QXQB01000002.1"/>
</dbReference>
<dbReference type="InterPro" id="IPR052519">
    <property type="entry name" value="Euk-type_GlcNAc_Kinase"/>
</dbReference>
<dbReference type="OrthoDB" id="9772633at2"/>
<dbReference type="InterPro" id="IPR043129">
    <property type="entry name" value="ATPase_NBD"/>
</dbReference>
<name>A0A3A6PTV8_9BACL</name>
<dbReference type="InterPro" id="IPR002731">
    <property type="entry name" value="ATPase_BadF"/>
</dbReference>
<evidence type="ECO:0000313" key="2">
    <source>
        <dbReference type="EMBL" id="RJX40151.1"/>
    </source>
</evidence>
<accession>A0A3A6PTV8</accession>
<gene>
    <name evidence="2" type="ORF">D3P09_12370</name>
</gene>
<dbReference type="EMBL" id="QXQB01000002">
    <property type="protein sequence ID" value="RJX40151.1"/>
    <property type="molecule type" value="Genomic_DNA"/>
</dbReference>
<dbReference type="Pfam" id="PF01869">
    <property type="entry name" value="BcrAD_BadFG"/>
    <property type="match status" value="1"/>
</dbReference>
<dbReference type="Proteomes" id="UP000267798">
    <property type="component" value="Unassembled WGS sequence"/>
</dbReference>
<dbReference type="PANTHER" id="PTHR43190">
    <property type="entry name" value="N-ACETYL-D-GLUCOSAMINE KINASE"/>
    <property type="match status" value="1"/>
</dbReference>
<keyword evidence="3" id="KW-1185">Reference proteome</keyword>
<dbReference type="Gene3D" id="3.30.420.40">
    <property type="match status" value="2"/>
</dbReference>